<feature type="region of interest" description="Disordered" evidence="1">
    <location>
        <begin position="141"/>
        <end position="165"/>
    </location>
</feature>
<dbReference type="AlphaFoldDB" id="A0A6G1FXK7"/>
<dbReference type="GeneID" id="54414122"/>
<feature type="compositionally biased region" description="Polar residues" evidence="1">
    <location>
        <begin position="309"/>
        <end position="325"/>
    </location>
</feature>
<dbReference type="Pfam" id="PF04801">
    <property type="entry name" value="RPC5"/>
    <property type="match status" value="2"/>
</dbReference>
<dbReference type="EMBL" id="ML975166">
    <property type="protein sequence ID" value="KAF1810514.1"/>
    <property type="molecule type" value="Genomic_DNA"/>
</dbReference>
<dbReference type="GO" id="GO:0005666">
    <property type="term" value="C:RNA polymerase III complex"/>
    <property type="evidence" value="ECO:0007669"/>
    <property type="project" value="TreeGrafter"/>
</dbReference>
<dbReference type="InterPro" id="IPR006886">
    <property type="entry name" value="RNA_pol_III_Rpc5"/>
</dbReference>
<feature type="compositionally biased region" description="Low complexity" evidence="1">
    <location>
        <begin position="258"/>
        <end position="268"/>
    </location>
</feature>
<evidence type="ECO:0000313" key="2">
    <source>
        <dbReference type="EMBL" id="KAF1810514.1"/>
    </source>
</evidence>
<proteinExistence type="predicted"/>
<dbReference type="OrthoDB" id="340681at2759"/>
<name>A0A6G1FXK7_9PEZI</name>
<dbReference type="PANTHER" id="PTHR12069">
    <property type="entry name" value="DNA-DIRECTED RNA POLYMERASES III 80 KDA POLYPEPTIDE RNA POLYMERASE III SUBUNIT 5"/>
    <property type="match status" value="1"/>
</dbReference>
<organism evidence="2">
    <name type="scientific">Eremomyces bilateralis CBS 781.70</name>
    <dbReference type="NCBI Taxonomy" id="1392243"/>
    <lineage>
        <taxon>Eukaryota</taxon>
        <taxon>Fungi</taxon>
        <taxon>Dikarya</taxon>
        <taxon>Ascomycota</taxon>
        <taxon>Pezizomycotina</taxon>
        <taxon>Dothideomycetes</taxon>
        <taxon>Dothideomycetes incertae sedis</taxon>
        <taxon>Eremomycetales</taxon>
        <taxon>Eremomycetaceae</taxon>
        <taxon>Eremomyces</taxon>
    </lineage>
</organism>
<evidence type="ECO:0000313" key="3">
    <source>
        <dbReference type="Proteomes" id="UP000504638"/>
    </source>
</evidence>
<dbReference type="GO" id="GO:0042797">
    <property type="term" value="P:tRNA transcription by RNA polymerase III"/>
    <property type="evidence" value="ECO:0007669"/>
    <property type="project" value="TreeGrafter"/>
</dbReference>
<gene>
    <name evidence="2 4" type="ORF">P152DRAFT_100857</name>
</gene>
<keyword evidence="3" id="KW-1185">Reference proteome</keyword>
<dbReference type="Proteomes" id="UP000504638">
    <property type="component" value="Unplaced"/>
</dbReference>
<dbReference type="RefSeq" id="XP_033532145.1">
    <property type="nucleotide sequence ID" value="XM_033673552.1"/>
</dbReference>
<dbReference type="PANTHER" id="PTHR12069:SF0">
    <property type="entry name" value="DNA-DIRECTED RNA POLYMERASE III SUBUNIT RPC5"/>
    <property type="match status" value="1"/>
</dbReference>
<feature type="compositionally biased region" description="Basic and acidic residues" evidence="1">
    <location>
        <begin position="245"/>
        <end position="257"/>
    </location>
</feature>
<accession>A0A6G1FXK7</accession>
<protein>
    <submittedName>
        <fullName evidence="2 4">Uncharacterized protein</fullName>
    </submittedName>
</protein>
<reference evidence="2 4" key="1">
    <citation type="submission" date="2020-01" db="EMBL/GenBank/DDBJ databases">
        <authorList>
            <consortium name="DOE Joint Genome Institute"/>
            <person name="Haridas S."/>
            <person name="Albert R."/>
            <person name="Binder M."/>
            <person name="Bloem J."/>
            <person name="Labutti K."/>
            <person name="Salamov A."/>
            <person name="Andreopoulos B."/>
            <person name="Baker S.E."/>
            <person name="Barry K."/>
            <person name="Bills G."/>
            <person name="Bluhm B.H."/>
            <person name="Cannon C."/>
            <person name="Castanera R."/>
            <person name="Culley D.E."/>
            <person name="Daum C."/>
            <person name="Ezra D."/>
            <person name="Gonzalez J.B."/>
            <person name="Henrissat B."/>
            <person name="Kuo A."/>
            <person name="Liang C."/>
            <person name="Lipzen A."/>
            <person name="Lutzoni F."/>
            <person name="Magnuson J."/>
            <person name="Mondo S."/>
            <person name="Nolan M."/>
            <person name="Ohm R."/>
            <person name="Pangilinan J."/>
            <person name="Park H.-J."/>
            <person name="Ramirez L."/>
            <person name="Alfaro M."/>
            <person name="Sun H."/>
            <person name="Tritt A."/>
            <person name="Yoshinaga Y."/>
            <person name="Zwiers L.-H."/>
            <person name="Turgeon B.G."/>
            <person name="Goodwin S.B."/>
            <person name="Spatafora J.W."/>
            <person name="Crous P.W."/>
            <person name="Grigoriev I.V."/>
        </authorList>
    </citation>
    <scope>NUCLEOTIDE SEQUENCE</scope>
    <source>
        <strain evidence="2 4">CBS 781.70</strain>
    </source>
</reference>
<reference evidence="4" key="3">
    <citation type="submission" date="2025-04" db="UniProtKB">
        <authorList>
            <consortium name="RefSeq"/>
        </authorList>
    </citation>
    <scope>IDENTIFICATION</scope>
    <source>
        <strain evidence="4">CBS 781.70</strain>
    </source>
</reference>
<feature type="region of interest" description="Disordered" evidence="1">
    <location>
        <begin position="306"/>
        <end position="328"/>
    </location>
</feature>
<evidence type="ECO:0000313" key="4">
    <source>
        <dbReference type="RefSeq" id="XP_033532145.1"/>
    </source>
</evidence>
<reference evidence="4" key="2">
    <citation type="submission" date="2020-04" db="EMBL/GenBank/DDBJ databases">
        <authorList>
            <consortium name="NCBI Genome Project"/>
        </authorList>
    </citation>
    <scope>NUCLEOTIDE SEQUENCE</scope>
    <source>
        <strain evidence="4">CBS 781.70</strain>
    </source>
</reference>
<feature type="region of interest" description="Disordered" evidence="1">
    <location>
        <begin position="245"/>
        <end position="281"/>
    </location>
</feature>
<sequence>MEEGMDLSAGLEEFPFYIDLHHTYTTPIYLHLWIVSITAMAVPEDPIEGSNIEDEDPVVAEYDIFIKPTVSTSSNIYMLQYPNRPKEKPYDVTNQQPLAIRVKPKSGFIEIDLSVGTHSNFDREKGVRWGHAVHESKEEGFASFGPSSGLGSKGTGAVVHKEADGEDRETLIMDRLERFATSEARGEVMNKMVVGGQILKQDLGMPHYMLGNVQGRELHLTPVSGIIQMRPQFHHLDAKQRMENLHRRREREADEPRQQQQPRAVQQVMKSTDEDNDPFNSANSKALLQRAQEEDWQDLILHDEESEETANAYQESTVIESSSKSEALHASMTREQYLEAISMSKV</sequence>
<evidence type="ECO:0000256" key="1">
    <source>
        <dbReference type="SAM" id="MobiDB-lite"/>
    </source>
</evidence>